<dbReference type="RefSeq" id="WP_071183287.1">
    <property type="nucleotide sequence ID" value="NZ_CP017774.1"/>
</dbReference>
<accession>A0A1D9P677</accession>
<name>A0A1D9P677_9FLAO</name>
<evidence type="ECO:0000313" key="3">
    <source>
        <dbReference type="EMBL" id="AOZ98012.1"/>
    </source>
</evidence>
<proteinExistence type="predicted"/>
<keyword evidence="4" id="KW-1185">Reference proteome</keyword>
<dbReference type="EMBL" id="CP017774">
    <property type="protein sequence ID" value="AOZ98012.1"/>
    <property type="molecule type" value="Genomic_DNA"/>
</dbReference>
<gene>
    <name evidence="3" type="ORF">BIW12_00360</name>
</gene>
<feature type="signal peptide" evidence="1">
    <location>
        <begin position="1"/>
        <end position="30"/>
    </location>
</feature>
<keyword evidence="1" id="KW-0732">Signal</keyword>
<evidence type="ECO:0000259" key="2">
    <source>
        <dbReference type="Pfam" id="PF19081"/>
    </source>
</evidence>
<feature type="domain" description="Ig-like" evidence="2">
    <location>
        <begin position="626"/>
        <end position="700"/>
    </location>
</feature>
<feature type="chain" id="PRO_5009444209" description="Ig-like domain-containing protein" evidence="1">
    <location>
        <begin position="31"/>
        <end position="883"/>
    </location>
</feature>
<dbReference type="InterPro" id="IPR044023">
    <property type="entry name" value="Ig_7"/>
</dbReference>
<dbReference type="InterPro" id="IPR026341">
    <property type="entry name" value="T9SS_type_B"/>
</dbReference>
<dbReference type="KEGG" id="fcm:BIW12_00360"/>
<dbReference type="Proteomes" id="UP000178198">
    <property type="component" value="Chromosome"/>
</dbReference>
<sequence>MAINLLSFIKNNLLKFSVFLLFILSSNSYSQCAGEDSSVTICNIQDPANSNINLYNLLGGSPAAGGTWIDNSKPLEESIFSGILNAQALRSSGIYTYTYVQDPSSCADNEATVTLRIGPYAGVPSPNVSTCNDVESFNLFLAFDGTKLAPQQNGTWRNSVTNALLPGNTINPKALGEGNYSYTYTIPALDSCPEQSATVFVTVFRKPLSGTPSNLLLCSNNDLTLYRNVNLNDLLSAEDAGGRWTDVSGTNQITSLADNRIDVESIYNTFGAGTYNFTYTVLSSNPICTNSQSTVQIVIEDPLDFTGSTLVVNSDICENLIPTATYNGILTKGPQAIPNGNYDVSYSISNGTTTNFITVNGNFVNGNFVFDIDEDNEYLLAVGNYTFTITNIVNTASRRACTNILGTISDILNINPLPRINNATVTIEPICKGLDALVEISGNTNLTNGNYRISYNLSGDNVAASQQTDFTVTNGVAQFSIPATLIPNVGVNSVLNFTNIINLTSGCSNPVALSKAFTVKPLSNVAAVALNANNICLGQDVSVQLSGLGTLTNITVDYSLTDANTMANQNVILTVSAGNASFTIPASALVNTGNTTITLNSILDNSNGCSSVVLNKTKTFVVNSIPNNPAANSFSFCKNDVRTIANLTPSGAQYQWFDSVSSTTVLSASTVLVTGTYYVKEVNSTTTCESGRTAISVTINELDAVVLDTDGQNFCGLDNPTIQNLSDRVSANEELVWFDALENGNQLIANTALVEGKTYYAYNFSSTTNCYSDALEVTVSLSNCDVPDDFFIPDGFSPNGDQKNDVFRIKDIEFIYPDFTLEIYNRYGNLMFKGNRTKTEWDGRNSDYKIGVDGIAPNGVYFYVLHFNKGNKKPTQGRLYLNR</sequence>
<dbReference type="Pfam" id="PF19081">
    <property type="entry name" value="Ig_7"/>
    <property type="match status" value="1"/>
</dbReference>
<dbReference type="Pfam" id="PF13585">
    <property type="entry name" value="CHU_C"/>
    <property type="match status" value="1"/>
</dbReference>
<evidence type="ECO:0000256" key="1">
    <source>
        <dbReference type="SAM" id="SignalP"/>
    </source>
</evidence>
<dbReference type="AlphaFoldDB" id="A0A1D9P677"/>
<protein>
    <recommendedName>
        <fullName evidence="2">Ig-like domain-containing protein</fullName>
    </recommendedName>
</protein>
<evidence type="ECO:0000313" key="4">
    <source>
        <dbReference type="Proteomes" id="UP000178198"/>
    </source>
</evidence>
<organism evidence="3 4">
    <name type="scientific">Flavobacterium commune</name>
    <dbReference type="NCBI Taxonomy" id="1306519"/>
    <lineage>
        <taxon>Bacteria</taxon>
        <taxon>Pseudomonadati</taxon>
        <taxon>Bacteroidota</taxon>
        <taxon>Flavobacteriia</taxon>
        <taxon>Flavobacteriales</taxon>
        <taxon>Flavobacteriaceae</taxon>
        <taxon>Flavobacterium</taxon>
    </lineage>
</organism>
<dbReference type="OrthoDB" id="1236981at2"/>
<dbReference type="NCBIfam" id="TIGR04131">
    <property type="entry name" value="Bac_Flav_CTERM"/>
    <property type="match status" value="1"/>
</dbReference>
<reference evidence="3 4" key="1">
    <citation type="submission" date="2016-10" db="EMBL/GenBank/DDBJ databases">
        <title>Complete Genome Sequence of Flavobacterium sp. PK15.</title>
        <authorList>
            <person name="Ekwe A."/>
            <person name="Kim S.B."/>
        </authorList>
    </citation>
    <scope>NUCLEOTIDE SEQUENCE [LARGE SCALE GENOMIC DNA]</scope>
    <source>
        <strain evidence="3 4">PK15</strain>
    </source>
</reference>
<dbReference type="STRING" id="1306519.BIW12_00360"/>